<feature type="compositionally biased region" description="Basic and acidic residues" evidence="1">
    <location>
        <begin position="167"/>
        <end position="177"/>
    </location>
</feature>
<keyword evidence="2" id="KW-0732">Signal</keyword>
<protein>
    <recommendedName>
        <fullName evidence="5">Apple domain-containing protein</fullName>
    </recommendedName>
</protein>
<evidence type="ECO:0000256" key="2">
    <source>
        <dbReference type="SAM" id="SignalP"/>
    </source>
</evidence>
<evidence type="ECO:0008006" key="5">
    <source>
        <dbReference type="Google" id="ProtNLM"/>
    </source>
</evidence>
<feature type="chain" id="PRO_5025439650" description="Apple domain-containing protein" evidence="2">
    <location>
        <begin position="21"/>
        <end position="375"/>
    </location>
</feature>
<dbReference type="EMBL" id="ML977653">
    <property type="protein sequence ID" value="KAF1994691.1"/>
    <property type="molecule type" value="Genomic_DNA"/>
</dbReference>
<sequence length="375" mass="39809">MLLSRLTFSSLFFNFISVHADTSTSLKCVTRMGRTSVAILPTITKTIIRGKREIVRVTSTPTVTVTVTRRLTPITITTTVLDTTTRTLRTITGVFSTTSTIILSTTATETLVSTATELARSTTSTVVTSAIPTSTGFLPVADTKAEAYPLVKKREIHHPHDSNAAASKERAKKEKGDKKGKRPGWKNQFPASVVWLTYPTATPDGLVKTKTKTITLTSTIAPGASITSSFSTTITERFTTTKSKTETTTSTQTETSTSTVTSYDACATSNLLSTLSNGNFIAGFYNQGLGNPSTFTMQSEVSAYACCVACTTNSICTGSVFVSSPGTCMLLQNSGNTCGEQSSASGFYVSQPLVDLPLTVSNGNCGYLWDGGLGL</sequence>
<name>A0A6A5W3J2_9PLEO</name>
<dbReference type="OrthoDB" id="4899074at2759"/>
<feature type="region of interest" description="Disordered" evidence="1">
    <location>
        <begin position="154"/>
        <end position="186"/>
    </location>
</feature>
<gene>
    <name evidence="3" type="ORF">P154DRAFT_539356</name>
</gene>
<feature type="signal peptide" evidence="2">
    <location>
        <begin position="1"/>
        <end position="20"/>
    </location>
</feature>
<keyword evidence="4" id="KW-1185">Reference proteome</keyword>
<evidence type="ECO:0000256" key="1">
    <source>
        <dbReference type="SAM" id="MobiDB-lite"/>
    </source>
</evidence>
<reference evidence="3" key="1">
    <citation type="journal article" date="2020" name="Stud. Mycol.">
        <title>101 Dothideomycetes genomes: a test case for predicting lifestyles and emergence of pathogens.</title>
        <authorList>
            <person name="Haridas S."/>
            <person name="Albert R."/>
            <person name="Binder M."/>
            <person name="Bloem J."/>
            <person name="Labutti K."/>
            <person name="Salamov A."/>
            <person name="Andreopoulos B."/>
            <person name="Baker S."/>
            <person name="Barry K."/>
            <person name="Bills G."/>
            <person name="Bluhm B."/>
            <person name="Cannon C."/>
            <person name="Castanera R."/>
            <person name="Culley D."/>
            <person name="Daum C."/>
            <person name="Ezra D."/>
            <person name="Gonzalez J."/>
            <person name="Henrissat B."/>
            <person name="Kuo A."/>
            <person name="Liang C."/>
            <person name="Lipzen A."/>
            <person name="Lutzoni F."/>
            <person name="Magnuson J."/>
            <person name="Mondo S."/>
            <person name="Nolan M."/>
            <person name="Ohm R."/>
            <person name="Pangilinan J."/>
            <person name="Park H.-J."/>
            <person name="Ramirez L."/>
            <person name="Alfaro M."/>
            <person name="Sun H."/>
            <person name="Tritt A."/>
            <person name="Yoshinaga Y."/>
            <person name="Zwiers L.-H."/>
            <person name="Turgeon B."/>
            <person name="Goodwin S."/>
            <person name="Spatafora J."/>
            <person name="Crous P."/>
            <person name="Grigoriev I."/>
        </authorList>
    </citation>
    <scope>NUCLEOTIDE SEQUENCE</scope>
    <source>
        <strain evidence="3">CBS 123094</strain>
    </source>
</reference>
<organism evidence="3 4">
    <name type="scientific">Amniculicola lignicola CBS 123094</name>
    <dbReference type="NCBI Taxonomy" id="1392246"/>
    <lineage>
        <taxon>Eukaryota</taxon>
        <taxon>Fungi</taxon>
        <taxon>Dikarya</taxon>
        <taxon>Ascomycota</taxon>
        <taxon>Pezizomycotina</taxon>
        <taxon>Dothideomycetes</taxon>
        <taxon>Pleosporomycetidae</taxon>
        <taxon>Pleosporales</taxon>
        <taxon>Amniculicolaceae</taxon>
        <taxon>Amniculicola</taxon>
    </lineage>
</organism>
<dbReference type="Proteomes" id="UP000799779">
    <property type="component" value="Unassembled WGS sequence"/>
</dbReference>
<proteinExistence type="predicted"/>
<evidence type="ECO:0000313" key="4">
    <source>
        <dbReference type="Proteomes" id="UP000799779"/>
    </source>
</evidence>
<accession>A0A6A5W3J2</accession>
<dbReference type="AlphaFoldDB" id="A0A6A5W3J2"/>
<evidence type="ECO:0000313" key="3">
    <source>
        <dbReference type="EMBL" id="KAF1994691.1"/>
    </source>
</evidence>